<dbReference type="KEGG" id="salf:SMD44_06936"/>
<dbReference type="Proteomes" id="UP000195880">
    <property type="component" value="Chromosome"/>
</dbReference>
<evidence type="ECO:0000313" key="1">
    <source>
        <dbReference type="EMBL" id="ARX87455.1"/>
    </source>
</evidence>
<dbReference type="EMBL" id="CP021748">
    <property type="protein sequence ID" value="ARX87455.1"/>
    <property type="molecule type" value="Genomic_DNA"/>
</dbReference>
<reference evidence="1 2" key="1">
    <citation type="submission" date="2017-05" db="EMBL/GenBank/DDBJ databases">
        <title>Streptomyces alboflavus Genome sequencing and assembly.</title>
        <authorList>
            <person name="Wang Y."/>
            <person name="Du B."/>
            <person name="Ding Y."/>
            <person name="Liu H."/>
            <person name="Hou Q."/>
            <person name="Liu K."/>
            <person name="Wang C."/>
            <person name="Yao L."/>
        </authorList>
    </citation>
    <scope>NUCLEOTIDE SEQUENCE [LARGE SCALE GENOMIC DNA]</scope>
    <source>
        <strain evidence="1 2">MDJK44</strain>
    </source>
</reference>
<keyword evidence="2" id="KW-1185">Reference proteome</keyword>
<dbReference type="AlphaFoldDB" id="A0A1Z1WLZ3"/>
<sequence length="30" mass="2841">MSATSRTLLAGAVAAVVAVLITVLATAVGN</sequence>
<evidence type="ECO:0000313" key="2">
    <source>
        <dbReference type="Proteomes" id="UP000195880"/>
    </source>
</evidence>
<accession>A0A1Z1WLZ3</accession>
<gene>
    <name evidence="1" type="ORF">SMD44_06936</name>
</gene>
<proteinExistence type="predicted"/>
<protein>
    <submittedName>
        <fullName evidence="1">Uncharacterized protein</fullName>
    </submittedName>
</protein>
<name>A0A1Z1WLZ3_9ACTN</name>
<organism evidence="1 2">
    <name type="scientific">Streptomyces alboflavus</name>
    <dbReference type="NCBI Taxonomy" id="67267"/>
    <lineage>
        <taxon>Bacteria</taxon>
        <taxon>Bacillati</taxon>
        <taxon>Actinomycetota</taxon>
        <taxon>Actinomycetes</taxon>
        <taxon>Kitasatosporales</taxon>
        <taxon>Streptomycetaceae</taxon>
        <taxon>Streptomyces</taxon>
    </lineage>
</organism>